<gene>
    <name evidence="1" type="ORF">MIZ03_1903</name>
</gene>
<keyword evidence="2" id="KW-1185">Reference proteome</keyword>
<evidence type="ECO:0000313" key="1">
    <source>
        <dbReference type="EMBL" id="BCO27016.1"/>
    </source>
</evidence>
<dbReference type="Proteomes" id="UP000824366">
    <property type="component" value="Chromosome"/>
</dbReference>
<sequence length="41" mass="4389">MLVANALTELAKLPNRAQNGSGDFVSINIPVHINIYIAVNP</sequence>
<organism evidence="1 2">
    <name type="scientific">Rhodoferax lithotrophicus</name>
    <dbReference type="NCBI Taxonomy" id="2798804"/>
    <lineage>
        <taxon>Bacteria</taxon>
        <taxon>Pseudomonadati</taxon>
        <taxon>Pseudomonadota</taxon>
        <taxon>Betaproteobacteria</taxon>
        <taxon>Burkholderiales</taxon>
        <taxon>Comamonadaceae</taxon>
        <taxon>Rhodoferax</taxon>
    </lineage>
</organism>
<proteinExistence type="predicted"/>
<dbReference type="EMBL" id="AP024238">
    <property type="protein sequence ID" value="BCO27016.1"/>
    <property type="molecule type" value="Genomic_DNA"/>
</dbReference>
<reference evidence="1 2" key="1">
    <citation type="journal article" date="2021" name="Microbiol. Spectr.">
        <title>A Single Bacterium Capable of Oxidation and Reduction of Iron at Circumneutral pH.</title>
        <authorList>
            <person name="Kato S."/>
            <person name="Ohkuma M."/>
        </authorList>
    </citation>
    <scope>NUCLEOTIDE SEQUENCE [LARGE SCALE GENOMIC DNA]</scope>
    <source>
        <strain evidence="1 2">MIZ03</strain>
    </source>
</reference>
<name>A0ABM7MLC0_9BURK</name>
<evidence type="ECO:0000313" key="2">
    <source>
        <dbReference type="Proteomes" id="UP000824366"/>
    </source>
</evidence>
<accession>A0ABM7MLC0</accession>
<protein>
    <submittedName>
        <fullName evidence="1">Uncharacterized protein</fullName>
    </submittedName>
</protein>